<dbReference type="InterPro" id="IPR009080">
    <property type="entry name" value="tRNAsynth_Ia_anticodon-bd"/>
</dbReference>
<dbReference type="GO" id="GO:0004812">
    <property type="term" value="F:aminoacyl-tRNA ligase activity"/>
    <property type="evidence" value="ECO:0007669"/>
    <property type="project" value="InterPro"/>
</dbReference>
<proteinExistence type="predicted"/>
<accession>A0A497ETZ1</accession>
<protein>
    <submittedName>
        <fullName evidence="1">Isoleucine--tRNA ligase</fullName>
    </submittedName>
</protein>
<dbReference type="Proteomes" id="UP000272051">
    <property type="component" value="Unassembled WGS sequence"/>
</dbReference>
<dbReference type="Pfam" id="PF19302">
    <property type="entry name" value="DUF5915"/>
    <property type="match status" value="1"/>
</dbReference>
<dbReference type="GO" id="GO:0005524">
    <property type="term" value="F:ATP binding"/>
    <property type="evidence" value="ECO:0007669"/>
    <property type="project" value="InterPro"/>
</dbReference>
<name>A0A497ETZ1_9CREN</name>
<feature type="non-terminal residue" evidence="1">
    <location>
        <position position="1"/>
    </location>
</feature>
<dbReference type="EMBL" id="QMQX01000165">
    <property type="protein sequence ID" value="RLE50616.1"/>
    <property type="molecule type" value="Genomic_DNA"/>
</dbReference>
<dbReference type="SUPFAM" id="SSF47323">
    <property type="entry name" value="Anticodon-binding domain of a subclass of class I aminoacyl-tRNA synthetases"/>
    <property type="match status" value="1"/>
</dbReference>
<comment type="caution">
    <text evidence="1">The sequence shown here is derived from an EMBL/GenBank/DDBJ whole genome shotgun (WGS) entry which is preliminary data.</text>
</comment>
<reference evidence="1 2" key="1">
    <citation type="submission" date="2018-06" db="EMBL/GenBank/DDBJ databases">
        <title>Extensive metabolic versatility and redundancy in microbially diverse, dynamic hydrothermal sediments.</title>
        <authorList>
            <person name="Dombrowski N."/>
            <person name="Teske A."/>
            <person name="Baker B.J."/>
        </authorList>
    </citation>
    <scope>NUCLEOTIDE SEQUENCE [LARGE SCALE GENOMIC DNA]</scope>
    <source>
        <strain evidence="1">B34_G17</strain>
    </source>
</reference>
<sequence>AQLSPIAASAMLSEGKLRLSVGEELIELDKDCLKLEEEPIEGLIYGVFSQGRIYIDARLDEKLAAEGLAREIVRRIQEMRKQANLKVDAFIEVCVTVPSEKALAHLEQYREFVSQETRAKQLSLTLDLQPAKEMKLVKEWDIGDEVFIIGINYDVS</sequence>
<dbReference type="GO" id="GO:0006418">
    <property type="term" value="P:tRNA aminoacylation for protein translation"/>
    <property type="evidence" value="ECO:0007669"/>
    <property type="project" value="InterPro"/>
</dbReference>
<dbReference type="AlphaFoldDB" id="A0A497ETZ1"/>
<gene>
    <name evidence="1" type="ORF">DRJ33_07310</name>
</gene>
<organism evidence="1 2">
    <name type="scientific">Thermoproteota archaeon</name>
    <dbReference type="NCBI Taxonomy" id="2056631"/>
    <lineage>
        <taxon>Archaea</taxon>
        <taxon>Thermoproteota</taxon>
    </lineage>
</organism>
<evidence type="ECO:0000313" key="2">
    <source>
        <dbReference type="Proteomes" id="UP000272051"/>
    </source>
</evidence>
<evidence type="ECO:0000313" key="1">
    <source>
        <dbReference type="EMBL" id="RLE50616.1"/>
    </source>
</evidence>
<keyword evidence="1" id="KW-0436">Ligase</keyword>